<sequence>MFVAGFILDTLEHIEAVSQVGTIPGEWLEYAKWEQRDGEKNAPPDHEAWETFWRTLVADRDQDGRNAPAYFERACRMVFISEPQNNKIDTNILMNRGSGKERSEVVTRFLDRVQ</sequence>
<protein>
    <submittedName>
        <fullName evidence="1">Uncharacterized protein</fullName>
    </submittedName>
</protein>
<keyword evidence="2" id="KW-1185">Reference proteome</keyword>
<dbReference type="InParanoid" id="A0A1V8S9K2"/>
<comment type="caution">
    <text evidence="1">The sequence shown here is derived from an EMBL/GenBank/DDBJ whole genome shotgun (WGS) entry which is preliminary data.</text>
</comment>
<dbReference type="Proteomes" id="UP000192596">
    <property type="component" value="Unassembled WGS sequence"/>
</dbReference>
<dbReference type="EMBL" id="NAJO01000077">
    <property type="protein sequence ID" value="OQN95888.1"/>
    <property type="molecule type" value="Genomic_DNA"/>
</dbReference>
<organism evidence="1 2">
    <name type="scientific">Cryoendolithus antarcticus</name>
    <dbReference type="NCBI Taxonomy" id="1507870"/>
    <lineage>
        <taxon>Eukaryota</taxon>
        <taxon>Fungi</taxon>
        <taxon>Dikarya</taxon>
        <taxon>Ascomycota</taxon>
        <taxon>Pezizomycotina</taxon>
        <taxon>Dothideomycetes</taxon>
        <taxon>Dothideomycetidae</taxon>
        <taxon>Cladosporiales</taxon>
        <taxon>Cladosporiaceae</taxon>
        <taxon>Cryoendolithus</taxon>
    </lineage>
</organism>
<name>A0A1V8S9K2_9PEZI</name>
<proteinExistence type="predicted"/>
<dbReference type="STRING" id="1507870.A0A1V8S9K2"/>
<evidence type="ECO:0000313" key="2">
    <source>
        <dbReference type="Proteomes" id="UP000192596"/>
    </source>
</evidence>
<reference evidence="2" key="1">
    <citation type="submission" date="2017-03" db="EMBL/GenBank/DDBJ databases">
        <title>Genomes of endolithic fungi from Antarctica.</title>
        <authorList>
            <person name="Coleine C."/>
            <person name="Masonjones S."/>
            <person name="Stajich J.E."/>
        </authorList>
    </citation>
    <scope>NUCLEOTIDE SEQUENCE [LARGE SCALE GENOMIC DNA]</scope>
    <source>
        <strain evidence="2">CCFEE 5527</strain>
    </source>
</reference>
<gene>
    <name evidence="1" type="ORF">B0A48_18173</name>
</gene>
<evidence type="ECO:0000313" key="1">
    <source>
        <dbReference type="EMBL" id="OQN95888.1"/>
    </source>
</evidence>
<dbReference type="OrthoDB" id="3477286at2759"/>
<accession>A0A1V8S9K2</accession>
<dbReference type="AlphaFoldDB" id="A0A1V8S9K2"/>